<sequence length="109" mass="12063">MYGSGFFYESGPRIRMRLGESEGKITILVQAQVFCPLYAVYAPAAPPSSSPAPPSARPRDQRDPSDTHTDKLWNQCLLFILLVRLRRYRQASANTNANMCICTCAPPAA</sequence>
<name>A0A166IS03_9AGAM</name>
<dbReference type="EMBL" id="KV417569">
    <property type="protein sequence ID" value="KZP18832.1"/>
    <property type="molecule type" value="Genomic_DNA"/>
</dbReference>
<evidence type="ECO:0000313" key="3">
    <source>
        <dbReference type="EMBL" id="KZP20109.1"/>
    </source>
</evidence>
<gene>
    <name evidence="3" type="ORF">FIBSPDRAFT_862116</name>
    <name evidence="2" type="ORF">FIBSPDRAFT_863416</name>
</gene>
<reference evidence="3 4" key="1">
    <citation type="journal article" date="2016" name="Mol. Biol. Evol.">
        <title>Comparative Genomics of Early-Diverging Mushroom-Forming Fungi Provides Insights into the Origins of Lignocellulose Decay Capabilities.</title>
        <authorList>
            <person name="Nagy L.G."/>
            <person name="Riley R."/>
            <person name="Tritt A."/>
            <person name="Adam C."/>
            <person name="Daum C."/>
            <person name="Floudas D."/>
            <person name="Sun H."/>
            <person name="Yadav J.S."/>
            <person name="Pangilinan J."/>
            <person name="Larsson K.H."/>
            <person name="Matsuura K."/>
            <person name="Barry K."/>
            <person name="Labutti K."/>
            <person name="Kuo R."/>
            <person name="Ohm R.A."/>
            <person name="Bhattacharya S.S."/>
            <person name="Shirouzu T."/>
            <person name="Yoshinaga Y."/>
            <person name="Martin F.M."/>
            <person name="Grigoriev I.V."/>
            <person name="Hibbett D.S."/>
        </authorList>
    </citation>
    <scope>NUCLEOTIDE SEQUENCE [LARGE SCALE GENOMIC DNA]</scope>
    <source>
        <strain evidence="3 4">CBS 109695</strain>
    </source>
</reference>
<feature type="region of interest" description="Disordered" evidence="1">
    <location>
        <begin position="45"/>
        <end position="69"/>
    </location>
</feature>
<feature type="compositionally biased region" description="Basic and acidic residues" evidence="1">
    <location>
        <begin position="57"/>
        <end position="69"/>
    </location>
</feature>
<evidence type="ECO:0000313" key="2">
    <source>
        <dbReference type="EMBL" id="KZP18832.1"/>
    </source>
</evidence>
<evidence type="ECO:0000313" key="4">
    <source>
        <dbReference type="Proteomes" id="UP000076532"/>
    </source>
</evidence>
<feature type="compositionally biased region" description="Pro residues" evidence="1">
    <location>
        <begin position="45"/>
        <end position="56"/>
    </location>
</feature>
<evidence type="ECO:0000256" key="1">
    <source>
        <dbReference type="SAM" id="MobiDB-lite"/>
    </source>
</evidence>
<protein>
    <submittedName>
        <fullName evidence="3">Uncharacterized protein</fullName>
    </submittedName>
</protein>
<accession>A0A166IS03</accession>
<proteinExistence type="predicted"/>
<dbReference type="Proteomes" id="UP000076532">
    <property type="component" value="Unassembled WGS sequence"/>
</dbReference>
<keyword evidence="4" id="KW-1185">Reference proteome</keyword>
<organism evidence="3 4">
    <name type="scientific">Athelia psychrophila</name>
    <dbReference type="NCBI Taxonomy" id="1759441"/>
    <lineage>
        <taxon>Eukaryota</taxon>
        <taxon>Fungi</taxon>
        <taxon>Dikarya</taxon>
        <taxon>Basidiomycota</taxon>
        <taxon>Agaricomycotina</taxon>
        <taxon>Agaricomycetes</taxon>
        <taxon>Agaricomycetidae</taxon>
        <taxon>Atheliales</taxon>
        <taxon>Atheliaceae</taxon>
        <taxon>Athelia</taxon>
    </lineage>
</organism>
<dbReference type="AlphaFoldDB" id="A0A166IS03"/>
<dbReference type="EMBL" id="KV417558">
    <property type="protein sequence ID" value="KZP20109.1"/>
    <property type="molecule type" value="Genomic_DNA"/>
</dbReference>